<gene>
    <name evidence="2" type="ORF">CR105_23000</name>
</gene>
<feature type="transmembrane region" description="Helical" evidence="1">
    <location>
        <begin position="108"/>
        <end position="131"/>
    </location>
</feature>
<dbReference type="Gene3D" id="1.20.1530.20">
    <property type="match status" value="1"/>
</dbReference>
<proteinExistence type="predicted"/>
<keyword evidence="3" id="KW-1185">Reference proteome</keyword>
<evidence type="ECO:0000313" key="2">
    <source>
        <dbReference type="EMBL" id="PIL42716.1"/>
    </source>
</evidence>
<comment type="caution">
    <text evidence="2">The sequence shown here is derived from an EMBL/GenBank/DDBJ whole genome shotgun (WGS) entry which is preliminary data.</text>
</comment>
<keyword evidence="1" id="KW-0812">Transmembrane</keyword>
<reference evidence="2 3" key="1">
    <citation type="submission" date="2017-10" db="EMBL/GenBank/DDBJ databases">
        <title>Massilia psychrophilum sp. nov., a novel purple-pigmented bacterium isolated from Tianshan glacier, Xinjiang Municipality, China.</title>
        <authorList>
            <person name="Wang H."/>
        </authorList>
    </citation>
    <scope>NUCLEOTIDE SEQUENCE [LARGE SCALE GENOMIC DNA]</scope>
    <source>
        <strain evidence="2 3">JCM 30074</strain>
    </source>
</reference>
<feature type="transmembrane region" description="Helical" evidence="1">
    <location>
        <begin position="239"/>
        <end position="262"/>
    </location>
</feature>
<feature type="transmembrane region" description="Helical" evidence="1">
    <location>
        <begin position="20"/>
        <end position="37"/>
    </location>
</feature>
<feature type="transmembrane region" description="Helical" evidence="1">
    <location>
        <begin position="43"/>
        <end position="65"/>
    </location>
</feature>
<dbReference type="InterPro" id="IPR016833">
    <property type="entry name" value="Put_Na-Bile_cotransptr"/>
</dbReference>
<protein>
    <submittedName>
        <fullName evidence="2">Bile acid:sodium symporter</fullName>
    </submittedName>
</protein>
<name>A0A2G8T9I7_9BURK</name>
<keyword evidence="1" id="KW-1133">Transmembrane helix</keyword>
<evidence type="ECO:0000256" key="1">
    <source>
        <dbReference type="SAM" id="Phobius"/>
    </source>
</evidence>
<dbReference type="InterPro" id="IPR038770">
    <property type="entry name" value="Na+/solute_symporter_sf"/>
</dbReference>
<dbReference type="PIRSF" id="PIRSF026166">
    <property type="entry name" value="UCP026166"/>
    <property type="match status" value="1"/>
</dbReference>
<dbReference type="EMBL" id="PDOC01000022">
    <property type="protein sequence ID" value="PIL42716.1"/>
    <property type="molecule type" value="Genomic_DNA"/>
</dbReference>
<dbReference type="RefSeq" id="WP_099792595.1">
    <property type="nucleotide sequence ID" value="NZ_JBHLYV010000030.1"/>
</dbReference>
<sequence length="331" mass="35184">MTVSSPSRFALLRRLTPDFFTSALMLAMVAATFWPAAGASARVLGHVTTVAIGALFFLHGAKLSGAAVKAGFTHWRLHLLVLACTFVMFPLLGLLLKPLALTLLTPELYLGILFLCALPSTLQSSIAFTALARGNVAAAVCAASASNFIGIFLTPVLVGALLMHGAAGQASSLDAIISFAQLLLLPFVAGQFARRWIGPWVDRHKNALRYVDQSSILLVVYGAFSEAVGQGLWQKLTPGTLLNLALFSCVLLALAMGATILVSRRLGFSREDQIAIVFCGSKKSMASGVPMAKVLFATSSLGVLIVPLMVFHQIQLMVCAVLAQHYGKRLD</sequence>
<feature type="transmembrane region" description="Helical" evidence="1">
    <location>
        <begin position="138"/>
        <end position="163"/>
    </location>
</feature>
<dbReference type="Proteomes" id="UP000230390">
    <property type="component" value="Unassembled WGS sequence"/>
</dbReference>
<feature type="transmembrane region" description="Helical" evidence="1">
    <location>
        <begin position="77"/>
        <end position="96"/>
    </location>
</feature>
<dbReference type="GO" id="GO:0005886">
    <property type="term" value="C:plasma membrane"/>
    <property type="evidence" value="ECO:0007669"/>
    <property type="project" value="TreeGrafter"/>
</dbReference>
<dbReference type="Pfam" id="PF13593">
    <property type="entry name" value="SBF_like"/>
    <property type="match status" value="1"/>
</dbReference>
<evidence type="ECO:0000313" key="3">
    <source>
        <dbReference type="Proteomes" id="UP000230390"/>
    </source>
</evidence>
<dbReference type="PANTHER" id="PTHR18640:SF5">
    <property type="entry name" value="SODIUM_BILE ACID COTRANSPORTER 7"/>
    <property type="match status" value="1"/>
</dbReference>
<dbReference type="OrthoDB" id="9792271at2"/>
<dbReference type="AlphaFoldDB" id="A0A2G8T9I7"/>
<dbReference type="PANTHER" id="PTHR18640">
    <property type="entry name" value="SOLUTE CARRIER FAMILY 10 MEMBER 7"/>
    <property type="match status" value="1"/>
</dbReference>
<feature type="transmembrane region" description="Helical" evidence="1">
    <location>
        <begin position="175"/>
        <end position="193"/>
    </location>
</feature>
<organism evidence="2 3">
    <name type="scientific">Massilia eurypsychrophila</name>
    <dbReference type="NCBI Taxonomy" id="1485217"/>
    <lineage>
        <taxon>Bacteria</taxon>
        <taxon>Pseudomonadati</taxon>
        <taxon>Pseudomonadota</taxon>
        <taxon>Betaproteobacteria</taxon>
        <taxon>Burkholderiales</taxon>
        <taxon>Oxalobacteraceae</taxon>
        <taxon>Telluria group</taxon>
        <taxon>Massilia</taxon>
    </lineage>
</organism>
<keyword evidence="1" id="KW-0472">Membrane</keyword>
<accession>A0A2G8T9I7</accession>